<protein>
    <submittedName>
        <fullName evidence="1">Uncharacterized protein</fullName>
    </submittedName>
</protein>
<accession>A0A649VWA1</accession>
<keyword evidence="2" id="KW-1185">Reference proteome</keyword>
<sequence>MTNPNPARGWLRLCNPLATRRPPSPGSTPEVVLSTPPLPTLLINDDWPQTARVGRIAISTTDGVLRETIELASPNRQDPDFMVFLAHPNRLYVRPRYGLPHVGEWLPDMPTREVAEAEHRIGHRIRKAQR</sequence>
<dbReference type="GeneID" id="63026932"/>
<dbReference type="RefSeq" id="YP_010002384.1">
    <property type="nucleotide sequence ID" value="NC_053243.1"/>
</dbReference>
<dbReference type="Proteomes" id="UP000425480">
    <property type="component" value="Segment"/>
</dbReference>
<evidence type="ECO:0000313" key="1">
    <source>
        <dbReference type="EMBL" id="QGJ95863.1"/>
    </source>
</evidence>
<gene>
    <name evidence="1" type="primary">78</name>
    <name evidence="1" type="ORF">SEA_EMOORE_78</name>
</gene>
<organism evidence="1 2">
    <name type="scientific">Gordonia phage EMoore</name>
    <dbReference type="NCBI Taxonomy" id="2656534"/>
    <lineage>
        <taxon>Viruses</taxon>
        <taxon>Duplodnaviria</taxon>
        <taxon>Heunggongvirae</taxon>
        <taxon>Uroviricota</taxon>
        <taxon>Caudoviricetes</taxon>
        <taxon>Stackebrandtviridae</taxon>
        <taxon>Schenleyvirinae</taxon>
        <taxon>Leonardvirus</taxon>
        <taxon>Leonardvirus emoore</taxon>
    </lineage>
</organism>
<name>A0A649VWA1_9CAUD</name>
<reference evidence="1 2" key="1">
    <citation type="submission" date="2019-10" db="EMBL/GenBank/DDBJ databases">
        <authorList>
            <person name="Case Z.W."/>
            <person name="Garlena R.A."/>
            <person name="Russell D.A."/>
            <person name="Pope W.H."/>
            <person name="Jacobs-Sera D."/>
            <person name="Hatfull G.F."/>
        </authorList>
    </citation>
    <scope>NUCLEOTIDE SEQUENCE [LARGE SCALE GENOMIC DNA]</scope>
</reference>
<dbReference type="EMBL" id="MN586047">
    <property type="protein sequence ID" value="QGJ95863.1"/>
    <property type="molecule type" value="Genomic_DNA"/>
</dbReference>
<proteinExistence type="predicted"/>
<evidence type="ECO:0000313" key="2">
    <source>
        <dbReference type="Proteomes" id="UP000425480"/>
    </source>
</evidence>
<dbReference type="KEGG" id="vg:63026932"/>